<feature type="signal peptide" evidence="7">
    <location>
        <begin position="1"/>
        <end position="27"/>
    </location>
</feature>
<protein>
    <submittedName>
        <fullName evidence="9">Peptidase M28</fullName>
    </submittedName>
</protein>
<accession>A0A0K1JHK9</accession>
<dbReference type="GO" id="GO:0004177">
    <property type="term" value="F:aminopeptidase activity"/>
    <property type="evidence" value="ECO:0007669"/>
    <property type="project" value="InterPro"/>
</dbReference>
<dbReference type="GO" id="GO:0006508">
    <property type="term" value="P:proteolysis"/>
    <property type="evidence" value="ECO:0007669"/>
    <property type="project" value="UniProtKB-KW"/>
</dbReference>
<evidence type="ECO:0000256" key="4">
    <source>
        <dbReference type="ARBA" id="ARBA00022729"/>
    </source>
</evidence>
<evidence type="ECO:0000256" key="3">
    <source>
        <dbReference type="ARBA" id="ARBA00022723"/>
    </source>
</evidence>
<dbReference type="CDD" id="cd03876">
    <property type="entry name" value="M28_SGAP_like"/>
    <property type="match status" value="1"/>
</dbReference>
<keyword evidence="3" id="KW-0479">Metal-binding</keyword>
<evidence type="ECO:0000259" key="8">
    <source>
        <dbReference type="Pfam" id="PF04389"/>
    </source>
</evidence>
<sequence>MSHLRPLAGLTGIVAAAALAFPSAADATTSTASLAGPDIPVTATKAHLDALQGIADQNNGTRATGTPGYQASVDYVKGKLDAAGFQTTVQEFDTPYGKSSNVIADWPGGTSGKVVMFGSHLDSVEAGPGINDNGSGSAGVLETALTYAASGEKPTNTVRFAFWGAEEQGLYGSSHYVDSLSSEDKSAIASYANFDMIGSQNPGYFVYDDNANGNGVRDDLTAHYDEVGIKWEYTDPQGRSDHAAFIDAGIPTGGIYSGGEETKSQEQADKWGGTAGEEFDACYHQACDTADKIDVDALDKNTDTIGALVWSYAGKDLGSINLPNAA</sequence>
<dbReference type="GO" id="GO:0008235">
    <property type="term" value="F:metalloexopeptidase activity"/>
    <property type="evidence" value="ECO:0007669"/>
    <property type="project" value="InterPro"/>
</dbReference>
<evidence type="ECO:0000256" key="5">
    <source>
        <dbReference type="ARBA" id="ARBA00022801"/>
    </source>
</evidence>
<feature type="domain" description="Peptidase M28" evidence="8">
    <location>
        <begin position="101"/>
        <end position="308"/>
    </location>
</feature>
<proteinExistence type="inferred from homology"/>
<dbReference type="OrthoDB" id="345880at2"/>
<dbReference type="STRING" id="571913.VV02_09760"/>
<reference evidence="9 10" key="1">
    <citation type="submission" date="2015-03" db="EMBL/GenBank/DDBJ databases">
        <title>Luteipulveratus halotolerans sp. nov., a novel actinobacterium (Dermacoccaceae) from Sarawak, Malaysia.</title>
        <authorList>
            <person name="Juboi H."/>
            <person name="Basik A."/>
            <person name="Shamsul S.S."/>
            <person name="Arnold P."/>
            <person name="Schmitt E.K."/>
            <person name="Sanglier J.-J."/>
            <person name="Yeo T."/>
        </authorList>
    </citation>
    <scope>NUCLEOTIDE SEQUENCE [LARGE SCALE GENOMIC DNA]</scope>
    <source>
        <strain evidence="9 10">MN07-A0370</strain>
    </source>
</reference>
<keyword evidence="10" id="KW-1185">Reference proteome</keyword>
<dbReference type="Proteomes" id="UP000066480">
    <property type="component" value="Chromosome"/>
</dbReference>
<keyword evidence="2" id="KW-0645">Protease</keyword>
<dbReference type="PANTHER" id="PTHR12147:SF26">
    <property type="entry name" value="PEPTIDASE M28 DOMAIN-CONTAINING PROTEIN"/>
    <property type="match status" value="1"/>
</dbReference>
<name>A0A0K1JHK9_9MICO</name>
<keyword evidence="6" id="KW-0862">Zinc</keyword>
<evidence type="ECO:0000313" key="10">
    <source>
        <dbReference type="Proteomes" id="UP000066480"/>
    </source>
</evidence>
<evidence type="ECO:0000256" key="1">
    <source>
        <dbReference type="ARBA" id="ARBA00005957"/>
    </source>
</evidence>
<dbReference type="RefSeq" id="WP_052591266.1">
    <property type="nucleotide sequence ID" value="NZ_CP011112.1"/>
</dbReference>
<comment type="similarity">
    <text evidence="1">Belongs to the peptidase M28 family. M28A subfamily.</text>
</comment>
<dbReference type="EMBL" id="CP011112">
    <property type="protein sequence ID" value="AKU16080.1"/>
    <property type="molecule type" value="Genomic_DNA"/>
</dbReference>
<organism evidence="9 10">
    <name type="scientific">Luteipulveratus mongoliensis</name>
    <dbReference type="NCBI Taxonomy" id="571913"/>
    <lineage>
        <taxon>Bacteria</taxon>
        <taxon>Bacillati</taxon>
        <taxon>Actinomycetota</taxon>
        <taxon>Actinomycetes</taxon>
        <taxon>Micrococcales</taxon>
        <taxon>Dermacoccaceae</taxon>
        <taxon>Luteipulveratus</taxon>
    </lineage>
</organism>
<dbReference type="SUPFAM" id="SSF53187">
    <property type="entry name" value="Zn-dependent exopeptidases"/>
    <property type="match status" value="1"/>
</dbReference>
<dbReference type="InterPro" id="IPR045175">
    <property type="entry name" value="M28_fam"/>
</dbReference>
<evidence type="ECO:0000256" key="6">
    <source>
        <dbReference type="ARBA" id="ARBA00022833"/>
    </source>
</evidence>
<evidence type="ECO:0000256" key="7">
    <source>
        <dbReference type="SAM" id="SignalP"/>
    </source>
</evidence>
<evidence type="ECO:0000313" key="9">
    <source>
        <dbReference type="EMBL" id="AKU16080.1"/>
    </source>
</evidence>
<feature type="chain" id="PRO_5005461734" evidence="7">
    <location>
        <begin position="28"/>
        <end position="326"/>
    </location>
</feature>
<dbReference type="PATRIC" id="fig|571913.6.peg.1994"/>
<gene>
    <name evidence="9" type="ORF">VV02_09760</name>
</gene>
<keyword evidence="4 7" id="KW-0732">Signal</keyword>
<dbReference type="InterPro" id="IPR041756">
    <property type="entry name" value="M28_SGAP-like"/>
</dbReference>
<dbReference type="InterPro" id="IPR007484">
    <property type="entry name" value="Peptidase_M28"/>
</dbReference>
<dbReference type="KEGG" id="lmoi:VV02_09760"/>
<dbReference type="Gene3D" id="3.40.630.10">
    <property type="entry name" value="Zn peptidases"/>
    <property type="match status" value="1"/>
</dbReference>
<dbReference type="FunFam" id="3.40.630.10:FF:000066">
    <property type="entry name" value="M28 family peptidase"/>
    <property type="match status" value="1"/>
</dbReference>
<dbReference type="PANTHER" id="PTHR12147">
    <property type="entry name" value="METALLOPEPTIDASE M28 FAMILY MEMBER"/>
    <property type="match status" value="1"/>
</dbReference>
<evidence type="ECO:0000256" key="2">
    <source>
        <dbReference type="ARBA" id="ARBA00022670"/>
    </source>
</evidence>
<dbReference type="Pfam" id="PF04389">
    <property type="entry name" value="Peptidase_M28"/>
    <property type="match status" value="1"/>
</dbReference>
<dbReference type="AlphaFoldDB" id="A0A0K1JHK9"/>
<keyword evidence="5" id="KW-0378">Hydrolase</keyword>
<dbReference type="GO" id="GO:0046872">
    <property type="term" value="F:metal ion binding"/>
    <property type="evidence" value="ECO:0007669"/>
    <property type="project" value="UniProtKB-KW"/>
</dbReference>